<reference evidence="2" key="1">
    <citation type="journal article" date="2015" name="Nat. Genet.">
        <title>The genome and transcriptome of the zoonotic hookworm Ancylostoma ceylanicum identify infection-specific gene families.</title>
        <authorList>
            <person name="Schwarz E.M."/>
            <person name="Hu Y."/>
            <person name="Antoshechkin I."/>
            <person name="Miller M.M."/>
            <person name="Sternberg P.W."/>
            <person name="Aroian R.V."/>
        </authorList>
    </citation>
    <scope>NUCLEOTIDE SEQUENCE</scope>
    <source>
        <strain evidence="2">HY135</strain>
    </source>
</reference>
<proteinExistence type="predicted"/>
<dbReference type="AlphaFoldDB" id="A0A016RV06"/>
<dbReference type="EMBL" id="JARK01001702">
    <property type="protein sequence ID" value="EYB82121.1"/>
    <property type="molecule type" value="Genomic_DNA"/>
</dbReference>
<dbReference type="Proteomes" id="UP000024635">
    <property type="component" value="Unassembled WGS sequence"/>
</dbReference>
<evidence type="ECO:0000313" key="1">
    <source>
        <dbReference type="EMBL" id="EYB82121.1"/>
    </source>
</evidence>
<sequence>MPTLHLSTFKYPLGIIRVVEFEMSMRSLFESALILFEPFDLEPYAYLSPSIPTGEGDEMRLTNAIFSNDEKAPVDEVTKKGALKRNPIQIR</sequence>
<dbReference type="OrthoDB" id="10006326at2759"/>
<evidence type="ECO:0000313" key="2">
    <source>
        <dbReference type="Proteomes" id="UP000024635"/>
    </source>
</evidence>
<comment type="caution">
    <text evidence="1">The sequence shown here is derived from an EMBL/GenBank/DDBJ whole genome shotgun (WGS) entry which is preliminary data.</text>
</comment>
<organism evidence="1 2">
    <name type="scientific">Ancylostoma ceylanicum</name>
    <dbReference type="NCBI Taxonomy" id="53326"/>
    <lineage>
        <taxon>Eukaryota</taxon>
        <taxon>Metazoa</taxon>
        <taxon>Ecdysozoa</taxon>
        <taxon>Nematoda</taxon>
        <taxon>Chromadorea</taxon>
        <taxon>Rhabditida</taxon>
        <taxon>Rhabditina</taxon>
        <taxon>Rhabditomorpha</taxon>
        <taxon>Strongyloidea</taxon>
        <taxon>Ancylostomatidae</taxon>
        <taxon>Ancylostomatinae</taxon>
        <taxon>Ancylostoma</taxon>
    </lineage>
</organism>
<accession>A0A016RV06</accession>
<keyword evidence="2" id="KW-1185">Reference proteome</keyword>
<gene>
    <name evidence="1" type="primary">Acey_s0366.g19</name>
    <name evidence="1" type="synonym">Acey-sph-1</name>
    <name evidence="1" type="ORF">Y032_0366g19</name>
</gene>
<protein>
    <submittedName>
        <fullName evidence="1">Uncharacterized protein</fullName>
    </submittedName>
</protein>
<name>A0A016RV06_9BILA</name>